<dbReference type="SUPFAM" id="SSF101898">
    <property type="entry name" value="NHL repeat"/>
    <property type="match status" value="1"/>
</dbReference>
<organism evidence="1">
    <name type="scientific">Accumulibacter regalis</name>
    <dbReference type="NCBI Taxonomy" id="522306"/>
    <lineage>
        <taxon>Bacteria</taxon>
        <taxon>Pseudomonadati</taxon>
        <taxon>Pseudomonadota</taxon>
        <taxon>Betaproteobacteria</taxon>
        <taxon>Candidatus Accumulibacter</taxon>
    </lineage>
</organism>
<dbReference type="KEGG" id="app:CAP2UW1_3682"/>
<dbReference type="HOGENOM" id="CLU_796014_0_0_4"/>
<accession>C7RKL5</accession>
<sequence length="348" mass="36490">MIYISFHGGDVSPAINNVFVYDVVGGKPVRVTTAALQTPAGSPPLSELRDLVFGPAGHLYVVNGYRNESQVLVYDGTPDADGSHPYLGIYADASVSKAVAHPFALAFDASGNGYLSSQDSNVVTGLKPLARKKPSAALPVAAYLAGLKKTMFLRGTMVASSVGKLPASPKHAPSSLGRPQGLDVVLAADASRKHPKRMKVAHSVRDVLVVGDSLYVADEPGNCVKIYDLRSGPGRGQLQGQIAAGAFLQAPVHLLVNGDHLYIGSSGTDTVLQYHLTTGALETVVRGVKTISGMCFDSSGTFYLASRDDKAIYTCGQDFGTPELFVGAATDSEFIDCPEFVVFGGARA</sequence>
<dbReference type="eggNOG" id="COG3391">
    <property type="taxonomic scope" value="Bacteria"/>
</dbReference>
<dbReference type="AlphaFoldDB" id="C7RKL5"/>
<name>C7RKL5_ACCRE</name>
<dbReference type="OrthoDB" id="8013786at2"/>
<proteinExistence type="predicted"/>
<evidence type="ECO:0000313" key="1">
    <source>
        <dbReference type="EMBL" id="ACV36935.1"/>
    </source>
</evidence>
<reference evidence="1" key="1">
    <citation type="submission" date="2009-08" db="EMBL/GenBank/DDBJ databases">
        <authorList>
            <consortium name="US DOE Joint Genome Institute"/>
            <person name="Lucas S."/>
            <person name="Copeland A."/>
            <person name="Lapidus A."/>
            <person name="Glavina del Rio T."/>
            <person name="Dalin E."/>
            <person name="Tice H."/>
            <person name="Bruce D."/>
            <person name="Barry K."/>
            <person name="Pitluck S."/>
            <person name="Lowry S."/>
            <person name="Larimer F."/>
            <person name="Land M."/>
            <person name="Hauser L."/>
            <person name="Kyrpides N."/>
            <person name="Ivanova N."/>
            <person name="McMahon K.D."/>
            <person name="Hugenholtz P."/>
        </authorList>
    </citation>
    <scope>NUCLEOTIDE SEQUENCE</scope>
    <source>
        <strain evidence="1">UW-1</strain>
    </source>
</reference>
<dbReference type="Gene3D" id="2.120.10.30">
    <property type="entry name" value="TolB, C-terminal domain"/>
    <property type="match status" value="1"/>
</dbReference>
<reference evidence="1" key="2">
    <citation type="submission" date="2009-09" db="EMBL/GenBank/DDBJ databases">
        <title>Complete sequence of chromosome of Candidatus Accumulibacter phosphatis clade IIA str. UW-1.</title>
        <authorList>
            <consortium name="US DOE Joint Genome Institute"/>
            <person name="Martin H.G."/>
            <person name="Ivanova N."/>
            <person name="Kunin V."/>
            <person name="Warnecke F."/>
            <person name="Barry K."/>
            <person name="He S."/>
            <person name="Salamov A."/>
            <person name="Szeto E."/>
            <person name="Dalin E."/>
            <person name="Pangilinan J.L."/>
            <person name="Lapidus A."/>
            <person name="Lowry S."/>
            <person name="Kyrpides N.C."/>
            <person name="McMahon K.D."/>
            <person name="Hugenholtz P."/>
        </authorList>
    </citation>
    <scope>NUCLEOTIDE SEQUENCE [LARGE SCALE GENOMIC DNA]</scope>
    <source>
        <strain evidence="1">UW-1</strain>
    </source>
</reference>
<protein>
    <recommendedName>
        <fullName evidence="2">NHL repeat containing protein</fullName>
    </recommendedName>
</protein>
<dbReference type="InterPro" id="IPR011042">
    <property type="entry name" value="6-blade_b-propeller_TolB-like"/>
</dbReference>
<dbReference type="STRING" id="522306.CAP2UW1_3682"/>
<dbReference type="EMBL" id="CP001715">
    <property type="protein sequence ID" value="ACV36935.1"/>
    <property type="molecule type" value="Genomic_DNA"/>
</dbReference>
<gene>
    <name evidence="1" type="ordered locus">CAP2UW1_3682</name>
</gene>
<dbReference type="Gene3D" id="2.130.10.10">
    <property type="entry name" value="YVTN repeat-like/Quinoprotein amine dehydrogenase"/>
    <property type="match status" value="1"/>
</dbReference>
<dbReference type="InterPro" id="IPR015943">
    <property type="entry name" value="WD40/YVTN_repeat-like_dom_sf"/>
</dbReference>
<evidence type="ECO:0008006" key="2">
    <source>
        <dbReference type="Google" id="ProtNLM"/>
    </source>
</evidence>